<name>A0A7J7JPV5_BUGNE</name>
<sequence length="80" mass="9000">MTAVEQSKLQAMIDVGLQVEVDEKMDSVKLNSAPETVSARIIARVKLFDTGILRPYTWRVVTVVQQRIKRGRTVTGEDIL</sequence>
<reference evidence="1" key="1">
    <citation type="submission" date="2020-06" db="EMBL/GenBank/DDBJ databases">
        <title>Draft genome of Bugula neritina, a colonial animal packing powerful symbionts and potential medicines.</title>
        <authorList>
            <person name="Rayko M."/>
        </authorList>
    </citation>
    <scope>NUCLEOTIDE SEQUENCE [LARGE SCALE GENOMIC DNA]</scope>
    <source>
        <strain evidence="1">Kwan_BN1</strain>
    </source>
</reference>
<accession>A0A7J7JPV5</accession>
<dbReference type="AlphaFoldDB" id="A0A7J7JPV5"/>
<evidence type="ECO:0000313" key="2">
    <source>
        <dbReference type="Proteomes" id="UP000593567"/>
    </source>
</evidence>
<dbReference type="Proteomes" id="UP000593567">
    <property type="component" value="Unassembled WGS sequence"/>
</dbReference>
<keyword evidence="2" id="KW-1185">Reference proteome</keyword>
<proteinExistence type="predicted"/>
<dbReference type="EMBL" id="VXIV02002054">
    <property type="protein sequence ID" value="KAF6027664.1"/>
    <property type="molecule type" value="Genomic_DNA"/>
</dbReference>
<gene>
    <name evidence="1" type="ORF">EB796_014032</name>
</gene>
<comment type="caution">
    <text evidence="1">The sequence shown here is derived from an EMBL/GenBank/DDBJ whole genome shotgun (WGS) entry which is preliminary data.</text>
</comment>
<evidence type="ECO:0000313" key="1">
    <source>
        <dbReference type="EMBL" id="KAF6027664.1"/>
    </source>
</evidence>
<protein>
    <submittedName>
        <fullName evidence="1">Uncharacterized protein</fullName>
    </submittedName>
</protein>
<organism evidence="1 2">
    <name type="scientific">Bugula neritina</name>
    <name type="common">Brown bryozoan</name>
    <name type="synonym">Sertularia neritina</name>
    <dbReference type="NCBI Taxonomy" id="10212"/>
    <lineage>
        <taxon>Eukaryota</taxon>
        <taxon>Metazoa</taxon>
        <taxon>Spiralia</taxon>
        <taxon>Lophotrochozoa</taxon>
        <taxon>Bryozoa</taxon>
        <taxon>Gymnolaemata</taxon>
        <taxon>Cheilostomatida</taxon>
        <taxon>Flustrina</taxon>
        <taxon>Buguloidea</taxon>
        <taxon>Bugulidae</taxon>
        <taxon>Bugula</taxon>
    </lineage>
</organism>